<evidence type="ECO:0000313" key="3">
    <source>
        <dbReference type="Proteomes" id="UP000367750"/>
    </source>
</evidence>
<dbReference type="Gene3D" id="2.130.10.10">
    <property type="entry name" value="YVTN repeat-like/Quinoprotein amine dehydrogenase"/>
    <property type="match status" value="1"/>
</dbReference>
<dbReference type="OrthoDB" id="1933289at2"/>
<proteinExistence type="predicted"/>
<keyword evidence="1" id="KW-0732">Signal</keyword>
<evidence type="ECO:0000256" key="1">
    <source>
        <dbReference type="SAM" id="SignalP"/>
    </source>
</evidence>
<comment type="caution">
    <text evidence="2">The sequence shown here is derived from an EMBL/GenBank/DDBJ whole genome shotgun (WGS) entry which is preliminary data.</text>
</comment>
<dbReference type="AlphaFoldDB" id="A0A5J5G538"/>
<dbReference type="EMBL" id="VYKK01000017">
    <property type="protein sequence ID" value="KAA9002368.1"/>
    <property type="molecule type" value="Genomic_DNA"/>
</dbReference>
<protein>
    <recommendedName>
        <fullName evidence="4">YncE family protein</fullName>
    </recommendedName>
</protein>
<keyword evidence="3" id="KW-1185">Reference proteome</keyword>
<feature type="signal peptide" evidence="1">
    <location>
        <begin position="1"/>
        <end position="20"/>
    </location>
</feature>
<dbReference type="SUPFAM" id="SSF50998">
    <property type="entry name" value="Quinoprotein alcohol dehydrogenase-like"/>
    <property type="match status" value="1"/>
</dbReference>
<dbReference type="Proteomes" id="UP000367750">
    <property type="component" value="Unassembled WGS sequence"/>
</dbReference>
<accession>A0A5J5G538</accession>
<dbReference type="RefSeq" id="WP_150458713.1">
    <property type="nucleotide sequence ID" value="NZ_VYKK01000017.1"/>
</dbReference>
<name>A0A5J5G538_9BACL</name>
<dbReference type="InterPro" id="IPR011047">
    <property type="entry name" value="Quinoprotein_ADH-like_sf"/>
</dbReference>
<feature type="chain" id="PRO_5038488848" description="YncE family protein" evidence="1">
    <location>
        <begin position="21"/>
        <end position="346"/>
    </location>
</feature>
<gene>
    <name evidence="2" type="ORF">F4V43_13170</name>
</gene>
<dbReference type="InterPro" id="IPR015943">
    <property type="entry name" value="WD40/YVTN_repeat-like_dom_sf"/>
</dbReference>
<reference evidence="2 3" key="1">
    <citation type="submission" date="2019-09" db="EMBL/GenBank/DDBJ databases">
        <title>Bacillus ochoae sp. nov., Paenibacillus whitsoniae sp. nov., Paenibacillus spiritus sp. nov. Isolated from the Mars Exploration Rover during spacecraft assembly.</title>
        <authorList>
            <person name="Seuylemezian A."/>
            <person name="Vaishampayan P."/>
        </authorList>
    </citation>
    <scope>NUCLEOTIDE SEQUENCE [LARGE SCALE GENOMIC DNA]</scope>
    <source>
        <strain evidence="2 3">MER_111</strain>
    </source>
</reference>
<organism evidence="2 3">
    <name type="scientific">Paenibacillus spiritus</name>
    <dbReference type="NCBI Taxonomy" id="2496557"/>
    <lineage>
        <taxon>Bacteria</taxon>
        <taxon>Bacillati</taxon>
        <taxon>Bacillota</taxon>
        <taxon>Bacilli</taxon>
        <taxon>Bacillales</taxon>
        <taxon>Paenibacillaceae</taxon>
        <taxon>Paenibacillus</taxon>
    </lineage>
</organism>
<evidence type="ECO:0000313" key="2">
    <source>
        <dbReference type="EMBL" id="KAA9002368.1"/>
    </source>
</evidence>
<dbReference type="PROSITE" id="PS51257">
    <property type="entry name" value="PROKAR_LIPOPROTEIN"/>
    <property type="match status" value="1"/>
</dbReference>
<sequence>MRVKILIVWILLAAFMSSCGSSSEKDKYKLPDDYAYMAVFTSFRSSHSEFRFYSDDWKLIRTLKLSAGGVTPGKTYKGNYYFVSTGTPRHSGNQIIELNSQLNKLVTVPTSDYPMDVAIQRGYAFVIHNTDISYGELNKIDLASGKIVKQIKVPGVLRTITSNQDRIYVLSDHIQERMQHISVYDSELHAIHDYKNRLTTFSTDTFFLDPTTLMLANNAMDDFNGPAKVLATLHLESGKIQTIPWKGASPYQVLSYGESLLVPQYSLGQSTDNSITVINPDTGKVTHRFPLAAPPNRSLVHGNIFYSIWDNQVYQYDIENNFKWIATHPLQPTGDLRLIDFWVRPD</sequence>
<evidence type="ECO:0008006" key="4">
    <source>
        <dbReference type="Google" id="ProtNLM"/>
    </source>
</evidence>